<gene>
    <name evidence="1" type="ORF">EVAR_67852_1</name>
</gene>
<reference evidence="1 2" key="1">
    <citation type="journal article" date="2019" name="Commun. Biol.">
        <title>The bagworm genome reveals a unique fibroin gene that provides high tensile strength.</title>
        <authorList>
            <person name="Kono N."/>
            <person name="Nakamura H."/>
            <person name="Ohtoshi R."/>
            <person name="Tomita M."/>
            <person name="Numata K."/>
            <person name="Arakawa K."/>
        </authorList>
    </citation>
    <scope>NUCLEOTIDE SEQUENCE [LARGE SCALE GENOMIC DNA]</scope>
</reference>
<keyword evidence="2" id="KW-1185">Reference proteome</keyword>
<dbReference type="AlphaFoldDB" id="A0A4C1SHF4"/>
<sequence length="92" mass="9568">MCTGPGALCALAATVDEDLQPAEFHAWIYRCDDTTRPGVARQRVISDDVADLQCSAVTAAPASVVTRADITEASGSRTYPLAVESATAAVQV</sequence>
<accession>A0A4C1SHF4</accession>
<protein>
    <submittedName>
        <fullName evidence="1">Uncharacterized protein</fullName>
    </submittedName>
</protein>
<proteinExistence type="predicted"/>
<evidence type="ECO:0000313" key="2">
    <source>
        <dbReference type="Proteomes" id="UP000299102"/>
    </source>
</evidence>
<organism evidence="1 2">
    <name type="scientific">Eumeta variegata</name>
    <name type="common">Bagworm moth</name>
    <name type="synonym">Eumeta japonica</name>
    <dbReference type="NCBI Taxonomy" id="151549"/>
    <lineage>
        <taxon>Eukaryota</taxon>
        <taxon>Metazoa</taxon>
        <taxon>Ecdysozoa</taxon>
        <taxon>Arthropoda</taxon>
        <taxon>Hexapoda</taxon>
        <taxon>Insecta</taxon>
        <taxon>Pterygota</taxon>
        <taxon>Neoptera</taxon>
        <taxon>Endopterygota</taxon>
        <taxon>Lepidoptera</taxon>
        <taxon>Glossata</taxon>
        <taxon>Ditrysia</taxon>
        <taxon>Tineoidea</taxon>
        <taxon>Psychidae</taxon>
        <taxon>Oiketicinae</taxon>
        <taxon>Eumeta</taxon>
    </lineage>
</organism>
<dbReference type="EMBL" id="BGZK01003393">
    <property type="protein sequence ID" value="GBP00807.1"/>
    <property type="molecule type" value="Genomic_DNA"/>
</dbReference>
<comment type="caution">
    <text evidence="1">The sequence shown here is derived from an EMBL/GenBank/DDBJ whole genome shotgun (WGS) entry which is preliminary data.</text>
</comment>
<dbReference type="Proteomes" id="UP000299102">
    <property type="component" value="Unassembled WGS sequence"/>
</dbReference>
<name>A0A4C1SHF4_EUMVA</name>
<evidence type="ECO:0000313" key="1">
    <source>
        <dbReference type="EMBL" id="GBP00807.1"/>
    </source>
</evidence>